<dbReference type="RefSeq" id="WP_111409731.1">
    <property type="nucleotide sequence ID" value="NZ_QKXH01000004.1"/>
</dbReference>
<feature type="transmembrane region" description="Helical" evidence="1">
    <location>
        <begin position="181"/>
        <end position="201"/>
    </location>
</feature>
<reference evidence="2 3" key="1">
    <citation type="submission" date="2018-06" db="EMBL/GenBank/DDBJ databases">
        <title>Flavobacterium sp IMCC34762, genome.</title>
        <authorList>
            <person name="Joung Y."/>
            <person name="Cho J."/>
            <person name="Song J."/>
        </authorList>
    </citation>
    <scope>NUCLEOTIDE SEQUENCE [LARGE SCALE GENOMIC DNA]</scope>
    <source>
        <strain evidence="2 3">IMCC34762</strain>
    </source>
</reference>
<feature type="transmembrane region" description="Helical" evidence="1">
    <location>
        <begin position="364"/>
        <end position="381"/>
    </location>
</feature>
<organism evidence="2 3">
    <name type="scientific">Flavobacterium aquariorum</name>
    <dbReference type="NCBI Taxonomy" id="2217670"/>
    <lineage>
        <taxon>Bacteria</taxon>
        <taxon>Pseudomonadati</taxon>
        <taxon>Bacteroidota</taxon>
        <taxon>Flavobacteriia</taxon>
        <taxon>Flavobacteriales</taxon>
        <taxon>Flavobacteriaceae</taxon>
        <taxon>Flavobacterium</taxon>
    </lineage>
</organism>
<dbReference type="AlphaFoldDB" id="A0A2W7TVH2"/>
<evidence type="ECO:0000313" key="2">
    <source>
        <dbReference type="EMBL" id="PZX94018.1"/>
    </source>
</evidence>
<dbReference type="EMBL" id="QKXH01000004">
    <property type="protein sequence ID" value="PZX94018.1"/>
    <property type="molecule type" value="Genomic_DNA"/>
</dbReference>
<dbReference type="PANTHER" id="PTHR43044">
    <property type="match status" value="1"/>
</dbReference>
<feature type="transmembrane region" description="Helical" evidence="1">
    <location>
        <begin position="339"/>
        <end position="357"/>
    </location>
</feature>
<feature type="transmembrane region" description="Helical" evidence="1">
    <location>
        <begin position="256"/>
        <end position="279"/>
    </location>
</feature>
<feature type="transmembrane region" description="Helical" evidence="1">
    <location>
        <begin position="299"/>
        <end position="319"/>
    </location>
</feature>
<feature type="transmembrane region" description="Helical" evidence="1">
    <location>
        <begin position="12"/>
        <end position="30"/>
    </location>
</feature>
<name>A0A2W7TVH2_9FLAO</name>
<evidence type="ECO:0000313" key="3">
    <source>
        <dbReference type="Proteomes" id="UP000249177"/>
    </source>
</evidence>
<proteinExistence type="predicted"/>
<gene>
    <name evidence="2" type="ORF">DOS84_08745</name>
</gene>
<feature type="transmembrane region" description="Helical" evidence="1">
    <location>
        <begin position="134"/>
        <end position="161"/>
    </location>
</feature>
<dbReference type="PANTHER" id="PTHR43044:SF1">
    <property type="entry name" value="QUINOL:CYTOCHROME C OXIDOREDUCTASE QUINONE-BINDING SUBUNIT 2"/>
    <property type="match status" value="1"/>
</dbReference>
<keyword evidence="1" id="KW-1133">Transmembrane helix</keyword>
<feature type="transmembrane region" description="Helical" evidence="1">
    <location>
        <begin position="396"/>
        <end position="421"/>
    </location>
</feature>
<feature type="transmembrane region" description="Helical" evidence="1">
    <location>
        <begin position="92"/>
        <end position="113"/>
    </location>
</feature>
<evidence type="ECO:0000256" key="1">
    <source>
        <dbReference type="SAM" id="Phobius"/>
    </source>
</evidence>
<dbReference type="Proteomes" id="UP000249177">
    <property type="component" value="Unassembled WGS sequence"/>
</dbReference>
<accession>A0A2W7TVH2</accession>
<sequence>MYTFSSKLKTFSFVLMAVGLLGIGYGFLTAPKDIQDVEKILAADAHGSHHEASGESEGAHAVSAEAKVKAEAEHAEHLTHVLHQLENKPWSALYVACIFFMLLSLGTLVFYGIQQVAQAGWSPVLFRVMQGITAYLPVGSVIFFIFLILCGLHFNHLFIWLDPEVVAHDKIIANKSGYLNFPFWIVRAAVFLAGWNAYRYFSRKNCLAQDESDDNSFYKKNFNISAMFLVFFIVSESIMSWDWIMSLDPHWSSTLFGWYVFASFFVSGITMIAMVTIYLKSRGYLENVNTSHIHDLAKFMFGISVFWTYLWFSQFMLIWYANIPEEITYFVMRIQVYNLPFFGAVVMNFLFPVLILINTDFKRITWILVMAGIVILLGHYIDFFNMIMPGTVGGSWFIGVSEIASVLFFLGLFIFVVFSALTKAPLLPKRNPYIEESKHFHY</sequence>
<dbReference type="OrthoDB" id="140980at2"/>
<comment type="caution">
    <text evidence="2">The sequence shown here is derived from an EMBL/GenBank/DDBJ whole genome shotgun (WGS) entry which is preliminary data.</text>
</comment>
<keyword evidence="1" id="KW-0812">Transmembrane</keyword>
<keyword evidence="1" id="KW-0472">Membrane</keyword>
<keyword evidence="3" id="KW-1185">Reference proteome</keyword>
<feature type="transmembrane region" description="Helical" evidence="1">
    <location>
        <begin position="222"/>
        <end position="244"/>
    </location>
</feature>
<protein>
    <submittedName>
        <fullName evidence="2">Quinol:cytochrome C oxidoreductase</fullName>
    </submittedName>
</protein>